<dbReference type="PRINTS" id="PR00171">
    <property type="entry name" value="SUGRTRNSPORT"/>
</dbReference>
<feature type="transmembrane region" description="Helical" evidence="7">
    <location>
        <begin position="211"/>
        <end position="232"/>
    </location>
</feature>
<organism evidence="9 10">
    <name type="scientific">Orchesella dallaii</name>
    <dbReference type="NCBI Taxonomy" id="48710"/>
    <lineage>
        <taxon>Eukaryota</taxon>
        <taxon>Metazoa</taxon>
        <taxon>Ecdysozoa</taxon>
        <taxon>Arthropoda</taxon>
        <taxon>Hexapoda</taxon>
        <taxon>Collembola</taxon>
        <taxon>Entomobryomorpha</taxon>
        <taxon>Entomobryoidea</taxon>
        <taxon>Orchesellidae</taxon>
        <taxon>Orchesellinae</taxon>
        <taxon>Orchesella</taxon>
    </lineage>
</organism>
<keyword evidence="5" id="KW-0813">Transport</keyword>
<evidence type="ECO:0000256" key="5">
    <source>
        <dbReference type="RuleBase" id="RU003346"/>
    </source>
</evidence>
<evidence type="ECO:0000256" key="4">
    <source>
        <dbReference type="ARBA" id="ARBA00023136"/>
    </source>
</evidence>
<comment type="subcellular location">
    <subcellularLocation>
        <location evidence="1">Membrane</location>
        <topology evidence="1">Multi-pass membrane protein</topology>
    </subcellularLocation>
</comment>
<dbReference type="InterPro" id="IPR005829">
    <property type="entry name" value="Sugar_transporter_CS"/>
</dbReference>
<feature type="transmembrane region" description="Helical" evidence="7">
    <location>
        <begin position="297"/>
        <end position="318"/>
    </location>
</feature>
<gene>
    <name evidence="9" type="ORF">ODALV1_LOCUS13371</name>
</gene>
<evidence type="ECO:0000256" key="2">
    <source>
        <dbReference type="ARBA" id="ARBA00022692"/>
    </source>
</evidence>
<dbReference type="PROSITE" id="PS00217">
    <property type="entry name" value="SUGAR_TRANSPORT_2"/>
    <property type="match status" value="1"/>
</dbReference>
<feature type="compositionally biased region" description="Polar residues" evidence="6">
    <location>
        <begin position="29"/>
        <end position="38"/>
    </location>
</feature>
<dbReference type="EMBL" id="CAXLJM020000041">
    <property type="protein sequence ID" value="CAL8109444.1"/>
    <property type="molecule type" value="Genomic_DNA"/>
</dbReference>
<comment type="similarity">
    <text evidence="5">Belongs to the major facilitator superfamily. Sugar transporter (TC 2.A.1.1) family.</text>
</comment>
<feature type="transmembrane region" description="Helical" evidence="7">
    <location>
        <begin position="338"/>
        <end position="359"/>
    </location>
</feature>
<feature type="transmembrane region" description="Helical" evidence="7">
    <location>
        <begin position="366"/>
        <end position="387"/>
    </location>
</feature>
<keyword evidence="2 7" id="KW-0812">Transmembrane</keyword>
<dbReference type="InterPro" id="IPR020846">
    <property type="entry name" value="MFS_dom"/>
</dbReference>
<feature type="transmembrane region" description="Helical" evidence="7">
    <location>
        <begin position="101"/>
        <end position="122"/>
    </location>
</feature>
<evidence type="ECO:0000256" key="1">
    <source>
        <dbReference type="ARBA" id="ARBA00004141"/>
    </source>
</evidence>
<dbReference type="InterPro" id="IPR003663">
    <property type="entry name" value="Sugar/inositol_transpt"/>
</dbReference>
<evidence type="ECO:0000259" key="8">
    <source>
        <dbReference type="PROSITE" id="PS50850"/>
    </source>
</evidence>
<reference evidence="9 10" key="1">
    <citation type="submission" date="2024-08" db="EMBL/GenBank/DDBJ databases">
        <authorList>
            <person name="Cucini C."/>
            <person name="Frati F."/>
        </authorList>
    </citation>
    <scope>NUCLEOTIDE SEQUENCE [LARGE SCALE GENOMIC DNA]</scope>
</reference>
<feature type="compositionally biased region" description="Polar residues" evidence="6">
    <location>
        <begin position="540"/>
        <end position="549"/>
    </location>
</feature>
<dbReference type="SUPFAM" id="SSF103473">
    <property type="entry name" value="MFS general substrate transporter"/>
    <property type="match status" value="1"/>
</dbReference>
<keyword evidence="3 7" id="KW-1133">Transmembrane helix</keyword>
<feature type="transmembrane region" description="Helical" evidence="7">
    <location>
        <begin position="129"/>
        <end position="148"/>
    </location>
</feature>
<feature type="region of interest" description="Disordered" evidence="6">
    <location>
        <begin position="1"/>
        <end position="38"/>
    </location>
</feature>
<sequence>MSAPSEESLSASTLASSTSSINPDPGYQNGDQSSHTTQFGTISRRLSRRLSLWRPKKRTTVLAVIVATIGSFCLGNVLTWSAPALVDEDFKKKFDTGNGSWIASLALLGALFSAPVSGFLIAKIGRRRTMLFTAIPFSIGWFLIAFAPDLPVLYVGRFLTGFCGGAFTVSVPAYVSEVTEDRIRGTLAVAFILMLCIGILFTFVLGALVNWFVLSVVCGCIPIIFFFSMLCMPESPRYLVMIQKPTAARNALKWLRRASTKRYIEPEISKIENSVTAANGRNNGDSSKVSDLFTLRVLKPIVISAALMFFAQLSGMNGVSLYTVEIFEEAGTQINAKIASIIIGATQAITVLVVPFVLVEKLGRRSLLIISEVVMCFSLTALGTYFYLKEQNGGTPPPDLEWLPLVSLVAITVGYNVGLGPIPWVLTAEILPNHVKELASSCISICYWSLSFVAGKTFKDIKDVIGYMGVYWLSAGICLFGAFFVFFFVPETKGRSTDEIQKLFVTKKELEEAENTTVQEAKPAESTDGLDNPAFLTPAQGANANANPV</sequence>
<dbReference type="NCBIfam" id="TIGR00879">
    <property type="entry name" value="SP"/>
    <property type="match status" value="1"/>
</dbReference>
<feature type="domain" description="Major facilitator superfamily (MFS) profile" evidence="8">
    <location>
        <begin position="59"/>
        <end position="493"/>
    </location>
</feature>
<comment type="caution">
    <text evidence="9">The sequence shown here is derived from an EMBL/GenBank/DDBJ whole genome shotgun (WGS) entry which is preliminary data.</text>
</comment>
<feature type="region of interest" description="Disordered" evidence="6">
    <location>
        <begin position="512"/>
        <end position="549"/>
    </location>
</feature>
<feature type="transmembrane region" description="Helical" evidence="7">
    <location>
        <begin position="154"/>
        <end position="175"/>
    </location>
</feature>
<keyword evidence="10" id="KW-1185">Reference proteome</keyword>
<proteinExistence type="inferred from homology"/>
<feature type="transmembrane region" description="Helical" evidence="7">
    <location>
        <begin position="187"/>
        <end position="205"/>
    </location>
</feature>
<dbReference type="PROSITE" id="PS50850">
    <property type="entry name" value="MFS"/>
    <property type="match status" value="1"/>
</dbReference>
<dbReference type="Gene3D" id="1.20.1250.20">
    <property type="entry name" value="MFS general substrate transporter like domains"/>
    <property type="match status" value="1"/>
</dbReference>
<evidence type="ECO:0000256" key="3">
    <source>
        <dbReference type="ARBA" id="ARBA00022989"/>
    </source>
</evidence>
<evidence type="ECO:0000313" key="10">
    <source>
        <dbReference type="Proteomes" id="UP001642540"/>
    </source>
</evidence>
<dbReference type="Proteomes" id="UP001642540">
    <property type="component" value="Unassembled WGS sequence"/>
</dbReference>
<evidence type="ECO:0000256" key="7">
    <source>
        <dbReference type="SAM" id="Phobius"/>
    </source>
</evidence>
<evidence type="ECO:0000256" key="6">
    <source>
        <dbReference type="SAM" id="MobiDB-lite"/>
    </source>
</evidence>
<dbReference type="PANTHER" id="PTHR48021">
    <property type="match status" value="1"/>
</dbReference>
<name>A0ABP1QPK0_9HEXA</name>
<dbReference type="Pfam" id="PF00083">
    <property type="entry name" value="Sugar_tr"/>
    <property type="match status" value="1"/>
</dbReference>
<feature type="compositionally biased region" description="Low complexity" evidence="6">
    <location>
        <begin position="1"/>
        <end position="20"/>
    </location>
</feature>
<feature type="transmembrane region" description="Helical" evidence="7">
    <location>
        <begin position="59"/>
        <end position="81"/>
    </location>
</feature>
<evidence type="ECO:0000313" key="9">
    <source>
        <dbReference type="EMBL" id="CAL8109444.1"/>
    </source>
</evidence>
<dbReference type="PANTHER" id="PTHR48021:SF1">
    <property type="entry name" value="GH07001P-RELATED"/>
    <property type="match status" value="1"/>
</dbReference>
<dbReference type="InterPro" id="IPR050549">
    <property type="entry name" value="MFS_Trehalose_Transporter"/>
</dbReference>
<dbReference type="InterPro" id="IPR036259">
    <property type="entry name" value="MFS_trans_sf"/>
</dbReference>
<dbReference type="CDD" id="cd17358">
    <property type="entry name" value="MFS_GLUT6_8_Class3_like"/>
    <property type="match status" value="1"/>
</dbReference>
<feature type="transmembrane region" description="Helical" evidence="7">
    <location>
        <begin position="402"/>
        <end position="426"/>
    </location>
</feature>
<dbReference type="InterPro" id="IPR044775">
    <property type="entry name" value="MFS_ERD6/Tret1-like"/>
</dbReference>
<feature type="transmembrane region" description="Helical" evidence="7">
    <location>
        <begin position="470"/>
        <end position="489"/>
    </location>
</feature>
<dbReference type="InterPro" id="IPR005828">
    <property type="entry name" value="MFS_sugar_transport-like"/>
</dbReference>
<keyword evidence="4 7" id="KW-0472">Membrane</keyword>
<accession>A0ABP1QPK0</accession>
<feature type="transmembrane region" description="Helical" evidence="7">
    <location>
        <begin position="438"/>
        <end position="458"/>
    </location>
</feature>
<protein>
    <recommendedName>
        <fullName evidence="8">Major facilitator superfamily (MFS) profile domain-containing protein</fullName>
    </recommendedName>
</protein>